<evidence type="ECO:0000256" key="3">
    <source>
        <dbReference type="ARBA" id="ARBA00012515"/>
    </source>
</evidence>
<accession>A0A3E1KAS0</accession>
<dbReference type="SMART" id="SM01133">
    <property type="entry name" value="DeoC"/>
    <property type="match status" value="1"/>
</dbReference>
<keyword evidence="4 8" id="KW-0456">Lyase</keyword>
<organism evidence="8 9">
    <name type="scientific">Wenzhouxiangella sediminis</name>
    <dbReference type="NCBI Taxonomy" id="1792836"/>
    <lineage>
        <taxon>Bacteria</taxon>
        <taxon>Pseudomonadati</taxon>
        <taxon>Pseudomonadota</taxon>
        <taxon>Gammaproteobacteria</taxon>
        <taxon>Chromatiales</taxon>
        <taxon>Wenzhouxiangellaceae</taxon>
        <taxon>Wenzhouxiangella</taxon>
    </lineage>
</organism>
<dbReference type="PANTHER" id="PTHR10889:SF3">
    <property type="entry name" value="DEOXYRIBOSE-PHOSPHATE ALDOLASE"/>
    <property type="match status" value="1"/>
</dbReference>
<comment type="similarity">
    <text evidence="2">Belongs to the DeoC/FbaB aldolase family. DeoC type 2 subfamily.</text>
</comment>
<reference evidence="8 9" key="1">
    <citation type="submission" date="2018-08" db="EMBL/GenBank/DDBJ databases">
        <title>Wenzhouxiangella salilacus sp. nov., a novel bacterium isolated from a saline lake in Xinjiang Province, China.</title>
        <authorList>
            <person name="Han S."/>
        </authorList>
    </citation>
    <scope>NUCLEOTIDE SEQUENCE [LARGE SCALE GENOMIC DNA]</scope>
    <source>
        <strain evidence="8 9">XDB06</strain>
    </source>
</reference>
<protein>
    <recommendedName>
        <fullName evidence="3 7">Deoxyribose-phosphate aldolase</fullName>
        <ecNumber evidence="3 7">4.1.2.4</ecNumber>
    </recommendedName>
</protein>
<keyword evidence="9" id="KW-1185">Reference proteome</keyword>
<dbReference type="Gene3D" id="3.20.20.70">
    <property type="entry name" value="Aldolase class I"/>
    <property type="match status" value="1"/>
</dbReference>
<evidence type="ECO:0000256" key="6">
    <source>
        <dbReference type="ARBA" id="ARBA00048791"/>
    </source>
</evidence>
<comment type="pathway">
    <text evidence="1">Carbohydrate degradation; 2-deoxy-D-ribose 1-phosphate degradation; D-glyceraldehyde 3-phosphate and acetaldehyde from 2-deoxy-alpha-D-ribose 1-phosphate: step 2/2.</text>
</comment>
<dbReference type="EC" id="4.1.2.4" evidence="3 7"/>
<dbReference type="PANTHER" id="PTHR10889">
    <property type="entry name" value="DEOXYRIBOSE-PHOSPHATE ALDOLASE"/>
    <property type="match status" value="1"/>
</dbReference>
<name>A0A3E1KAS0_9GAMM</name>
<dbReference type="GO" id="GO:0016052">
    <property type="term" value="P:carbohydrate catabolic process"/>
    <property type="evidence" value="ECO:0007669"/>
    <property type="project" value="TreeGrafter"/>
</dbReference>
<dbReference type="GO" id="GO:0004139">
    <property type="term" value="F:deoxyribose-phosphate aldolase activity"/>
    <property type="evidence" value="ECO:0007669"/>
    <property type="project" value="UniProtKB-UniRule"/>
</dbReference>
<comment type="catalytic activity">
    <reaction evidence="6">
        <text>2-deoxy-D-ribose 5-phosphate = D-glyceraldehyde 3-phosphate + acetaldehyde</text>
        <dbReference type="Rhea" id="RHEA:12821"/>
        <dbReference type="ChEBI" id="CHEBI:15343"/>
        <dbReference type="ChEBI" id="CHEBI:59776"/>
        <dbReference type="ChEBI" id="CHEBI:62877"/>
        <dbReference type="EC" id="4.1.2.4"/>
    </reaction>
</comment>
<dbReference type="EMBL" id="QUZK01000018">
    <property type="protein sequence ID" value="RFF31558.1"/>
    <property type="molecule type" value="Genomic_DNA"/>
</dbReference>
<sequence>MTSLHEVARQTLALVDLTRLETDDTEADIESLCRKAGTSFGPVAAVCVYPRFVATARRALAGADPAEEVRIATVVNFPRGEDDAETVVEAIRAALAAGADEIDLVFPWRELRAGNDEPGRRLVSAAREACGEHVLKVILETGELTEADLIRRAARIAIESGADFLKTSTGKVPVNATPEAARILLEAIRDSGRDVGCKVSGGIRTTRQAREYLGLAARIMGPDWISPSHFRFGASGLLDDLMATLGDSQAPAPDKDAY</sequence>
<evidence type="ECO:0000256" key="5">
    <source>
        <dbReference type="ARBA" id="ARBA00023270"/>
    </source>
</evidence>
<dbReference type="PIRSF" id="PIRSF001357">
    <property type="entry name" value="DeoC"/>
    <property type="match status" value="1"/>
</dbReference>
<evidence type="ECO:0000256" key="1">
    <source>
        <dbReference type="ARBA" id="ARBA00004816"/>
    </source>
</evidence>
<dbReference type="CDD" id="cd00959">
    <property type="entry name" value="DeoC"/>
    <property type="match status" value="1"/>
</dbReference>
<dbReference type="Pfam" id="PF01791">
    <property type="entry name" value="DeoC"/>
    <property type="match status" value="1"/>
</dbReference>
<dbReference type="InterPro" id="IPR013785">
    <property type="entry name" value="Aldolase_TIM"/>
</dbReference>
<dbReference type="OrthoDB" id="6579831at2"/>
<dbReference type="Proteomes" id="UP000260351">
    <property type="component" value="Unassembled WGS sequence"/>
</dbReference>
<evidence type="ECO:0000256" key="2">
    <source>
        <dbReference type="ARBA" id="ARBA00009473"/>
    </source>
</evidence>
<dbReference type="GO" id="GO:0005737">
    <property type="term" value="C:cytoplasm"/>
    <property type="evidence" value="ECO:0007669"/>
    <property type="project" value="InterPro"/>
</dbReference>
<gene>
    <name evidence="8" type="ORF">DZC52_04145</name>
</gene>
<evidence type="ECO:0000256" key="7">
    <source>
        <dbReference type="NCBIfam" id="TIGR00126"/>
    </source>
</evidence>
<evidence type="ECO:0000313" key="9">
    <source>
        <dbReference type="Proteomes" id="UP000260351"/>
    </source>
</evidence>
<evidence type="ECO:0000313" key="8">
    <source>
        <dbReference type="EMBL" id="RFF31558.1"/>
    </source>
</evidence>
<evidence type="ECO:0000256" key="4">
    <source>
        <dbReference type="ARBA" id="ARBA00023239"/>
    </source>
</evidence>
<dbReference type="NCBIfam" id="TIGR00126">
    <property type="entry name" value="deoC"/>
    <property type="match status" value="1"/>
</dbReference>
<dbReference type="SUPFAM" id="SSF51569">
    <property type="entry name" value="Aldolase"/>
    <property type="match status" value="1"/>
</dbReference>
<comment type="caution">
    <text evidence="8">The sequence shown here is derived from an EMBL/GenBank/DDBJ whole genome shotgun (WGS) entry which is preliminary data.</text>
</comment>
<dbReference type="AlphaFoldDB" id="A0A3E1KAS0"/>
<dbReference type="InterPro" id="IPR002915">
    <property type="entry name" value="DeoC/FbaB/LacD_aldolase"/>
</dbReference>
<keyword evidence="5" id="KW-0704">Schiff base</keyword>
<dbReference type="RefSeq" id="WP_116649864.1">
    <property type="nucleotide sequence ID" value="NZ_QUZK01000018.1"/>
</dbReference>
<dbReference type="GO" id="GO:0009264">
    <property type="term" value="P:deoxyribonucleotide catabolic process"/>
    <property type="evidence" value="ECO:0007669"/>
    <property type="project" value="UniProtKB-UniRule"/>
</dbReference>
<proteinExistence type="inferred from homology"/>
<dbReference type="InterPro" id="IPR011343">
    <property type="entry name" value="DeoC"/>
</dbReference>